<reference evidence="1" key="1">
    <citation type="submission" date="2014-09" db="EMBL/GenBank/DDBJ databases">
        <authorList>
            <person name="Magalhaes I.L.F."/>
            <person name="Oliveira U."/>
            <person name="Santos F.R."/>
            <person name="Vidigal T.H.D.A."/>
            <person name="Brescovit A.D."/>
            <person name="Santos A.J."/>
        </authorList>
    </citation>
    <scope>NUCLEOTIDE SEQUENCE</scope>
    <source>
        <tissue evidence="1">Shoot tissue taken approximately 20 cm above the soil surface</tissue>
    </source>
</reference>
<accession>A0A0A8XSK0</accession>
<name>A0A0A8XSK0_ARUDO</name>
<protein>
    <submittedName>
        <fullName evidence="1">Uncharacterized protein</fullName>
    </submittedName>
</protein>
<reference evidence="1" key="2">
    <citation type="journal article" date="2015" name="Data Brief">
        <title>Shoot transcriptome of the giant reed, Arundo donax.</title>
        <authorList>
            <person name="Barrero R.A."/>
            <person name="Guerrero F.D."/>
            <person name="Moolhuijzen P."/>
            <person name="Goolsby J.A."/>
            <person name="Tidwell J."/>
            <person name="Bellgard S.E."/>
            <person name="Bellgard M.I."/>
        </authorList>
    </citation>
    <scope>NUCLEOTIDE SEQUENCE</scope>
    <source>
        <tissue evidence="1">Shoot tissue taken approximately 20 cm above the soil surface</tissue>
    </source>
</reference>
<organism evidence="1">
    <name type="scientific">Arundo donax</name>
    <name type="common">Giant reed</name>
    <name type="synonym">Donax arundinaceus</name>
    <dbReference type="NCBI Taxonomy" id="35708"/>
    <lineage>
        <taxon>Eukaryota</taxon>
        <taxon>Viridiplantae</taxon>
        <taxon>Streptophyta</taxon>
        <taxon>Embryophyta</taxon>
        <taxon>Tracheophyta</taxon>
        <taxon>Spermatophyta</taxon>
        <taxon>Magnoliopsida</taxon>
        <taxon>Liliopsida</taxon>
        <taxon>Poales</taxon>
        <taxon>Poaceae</taxon>
        <taxon>PACMAD clade</taxon>
        <taxon>Arundinoideae</taxon>
        <taxon>Arundineae</taxon>
        <taxon>Arundo</taxon>
    </lineage>
</organism>
<dbReference type="AlphaFoldDB" id="A0A0A8XSK0"/>
<evidence type="ECO:0000313" key="1">
    <source>
        <dbReference type="EMBL" id="JAD14692.1"/>
    </source>
</evidence>
<dbReference type="EMBL" id="GBRH01283203">
    <property type="protein sequence ID" value="JAD14692.1"/>
    <property type="molecule type" value="Transcribed_RNA"/>
</dbReference>
<sequence>MYLLPVPKYLHFLKLFFRLRSLELNIL</sequence>
<proteinExistence type="predicted"/>